<evidence type="ECO:0000313" key="2">
    <source>
        <dbReference type="EMBL" id="SDO46393.1"/>
    </source>
</evidence>
<dbReference type="Proteomes" id="UP000198741">
    <property type="component" value="Chromosome I"/>
</dbReference>
<accession>A0A1H0JS91</accession>
<sequence length="60" mass="6451">MEKVLKVIGAIVVVWIAFSIIGAVFGFLVHTVLWIALIAGGVYAVAAVAGRNRRSISNRR</sequence>
<gene>
    <name evidence="2" type="ORF">SAMN04515671_1016</name>
</gene>
<feature type="transmembrane region" description="Helical" evidence="1">
    <location>
        <begin position="32"/>
        <end position="50"/>
    </location>
</feature>
<keyword evidence="3" id="KW-1185">Reference proteome</keyword>
<evidence type="ECO:0000313" key="3">
    <source>
        <dbReference type="Proteomes" id="UP000198741"/>
    </source>
</evidence>
<dbReference type="EMBL" id="LT629710">
    <property type="protein sequence ID" value="SDO46393.1"/>
    <property type="molecule type" value="Genomic_DNA"/>
</dbReference>
<evidence type="ECO:0000256" key="1">
    <source>
        <dbReference type="SAM" id="Phobius"/>
    </source>
</evidence>
<keyword evidence="1" id="KW-1133">Transmembrane helix</keyword>
<reference evidence="2 3" key="1">
    <citation type="submission" date="2016-10" db="EMBL/GenBank/DDBJ databases">
        <authorList>
            <person name="de Groot N.N."/>
        </authorList>
    </citation>
    <scope>NUCLEOTIDE SEQUENCE [LARGE SCALE GENOMIC DNA]</scope>
    <source>
        <strain evidence="3">P4-7,KCTC 19426,CECT 7604</strain>
    </source>
</reference>
<protein>
    <submittedName>
        <fullName evidence="2">Uncharacterized protein</fullName>
    </submittedName>
</protein>
<proteinExistence type="predicted"/>
<name>A0A1H0JS91_9ACTN</name>
<dbReference type="OrthoDB" id="5195898at2"/>
<keyword evidence="1" id="KW-0472">Membrane</keyword>
<organism evidence="2 3">
    <name type="scientific">Nakamurella panacisegetis</name>
    <dbReference type="NCBI Taxonomy" id="1090615"/>
    <lineage>
        <taxon>Bacteria</taxon>
        <taxon>Bacillati</taxon>
        <taxon>Actinomycetota</taxon>
        <taxon>Actinomycetes</taxon>
        <taxon>Nakamurellales</taxon>
        <taxon>Nakamurellaceae</taxon>
        <taxon>Nakamurella</taxon>
    </lineage>
</organism>
<feature type="transmembrane region" description="Helical" evidence="1">
    <location>
        <begin position="7"/>
        <end position="26"/>
    </location>
</feature>
<dbReference type="AlphaFoldDB" id="A0A1H0JS91"/>
<keyword evidence="1" id="KW-0812">Transmembrane</keyword>
<dbReference type="RefSeq" id="WP_090474864.1">
    <property type="nucleotide sequence ID" value="NZ_LT629710.1"/>
</dbReference>